<evidence type="ECO:0000313" key="2">
    <source>
        <dbReference type="Proteomes" id="UP001431783"/>
    </source>
</evidence>
<protein>
    <submittedName>
        <fullName evidence="1">Uncharacterized protein</fullName>
    </submittedName>
</protein>
<accession>A0AAW1U779</accession>
<gene>
    <name evidence="1" type="ORF">WA026_011188</name>
</gene>
<proteinExistence type="predicted"/>
<sequence length="489" mass="58479">MLDSEFNDSNASLSATLLKFIAIRKYSGNNIEPVAFDLYKCLSTVAKSDIMYMYLYLKILHNRETDIKIPKHFQIIFMSSLRHLKIFSSSDIDCIRFFIYLLVKDIFANLDPLDFRTIYLLKVLNQVVLKSNWVIDIYQLILSKLYTLLYATPLTPLKSLSLQIINNIELNNNLFKPHLEPYLNITVITNFENSRSRFSFISNYYIMQNIREYMKFIHKFFHFNVHNRAAGIVYKCIISRFNIQEFQEYVWPFWKGYLEKEIEEREFSQSLVKYWIPYTVDCYGIDIFTFFSTQEISRSFLLLVIYELRRKRHISVEYLYDGIIFETLLCCAENKNTFEKSMEICCTFPVLNEKISEKCFDIIEKYFLLNNYSSAFFEKHINRLLTHIFISEHVNSLKPAYKFVYDDFISKLSNYITRNLTTRKSTYVSIKLCMNLVEIMKKPSKDFKLSYDLPKKFAYGFEENRYYLYLHKNGIFDLLTTKKILLQMN</sequence>
<evidence type="ECO:0000313" key="1">
    <source>
        <dbReference type="EMBL" id="KAK9876077.1"/>
    </source>
</evidence>
<dbReference type="AlphaFoldDB" id="A0AAW1U779"/>
<keyword evidence="2" id="KW-1185">Reference proteome</keyword>
<name>A0AAW1U779_9CUCU</name>
<dbReference type="EMBL" id="JARQZJ010000035">
    <property type="protein sequence ID" value="KAK9876077.1"/>
    <property type="molecule type" value="Genomic_DNA"/>
</dbReference>
<organism evidence="1 2">
    <name type="scientific">Henosepilachna vigintioctopunctata</name>
    <dbReference type="NCBI Taxonomy" id="420089"/>
    <lineage>
        <taxon>Eukaryota</taxon>
        <taxon>Metazoa</taxon>
        <taxon>Ecdysozoa</taxon>
        <taxon>Arthropoda</taxon>
        <taxon>Hexapoda</taxon>
        <taxon>Insecta</taxon>
        <taxon>Pterygota</taxon>
        <taxon>Neoptera</taxon>
        <taxon>Endopterygota</taxon>
        <taxon>Coleoptera</taxon>
        <taxon>Polyphaga</taxon>
        <taxon>Cucujiformia</taxon>
        <taxon>Coccinelloidea</taxon>
        <taxon>Coccinellidae</taxon>
        <taxon>Epilachninae</taxon>
        <taxon>Epilachnini</taxon>
        <taxon>Henosepilachna</taxon>
    </lineage>
</organism>
<comment type="caution">
    <text evidence="1">The sequence shown here is derived from an EMBL/GenBank/DDBJ whole genome shotgun (WGS) entry which is preliminary data.</text>
</comment>
<dbReference type="Proteomes" id="UP001431783">
    <property type="component" value="Unassembled WGS sequence"/>
</dbReference>
<reference evidence="1 2" key="1">
    <citation type="submission" date="2023-03" db="EMBL/GenBank/DDBJ databases">
        <title>Genome insight into feeding habits of ladybird beetles.</title>
        <authorList>
            <person name="Li H.-S."/>
            <person name="Huang Y.-H."/>
            <person name="Pang H."/>
        </authorList>
    </citation>
    <scope>NUCLEOTIDE SEQUENCE [LARGE SCALE GENOMIC DNA]</scope>
    <source>
        <strain evidence="1">SYSU_2023b</strain>
        <tissue evidence="1">Whole body</tissue>
    </source>
</reference>